<comment type="subcellular location">
    <subcellularLocation>
        <location evidence="1">Cell outer membrane</location>
    </subcellularLocation>
</comment>
<dbReference type="PRINTS" id="PR01021">
    <property type="entry name" value="OMPADOMAIN"/>
</dbReference>
<evidence type="ECO:0000313" key="9">
    <source>
        <dbReference type="Proteomes" id="UP001164392"/>
    </source>
</evidence>
<protein>
    <submittedName>
        <fullName evidence="8">OmpA family protein</fullName>
    </submittedName>
</protein>
<feature type="chain" id="PRO_5041277442" evidence="6">
    <location>
        <begin position="27"/>
        <end position="348"/>
    </location>
</feature>
<dbReference type="InterPro" id="IPR006665">
    <property type="entry name" value="OmpA-like"/>
</dbReference>
<evidence type="ECO:0000256" key="3">
    <source>
        <dbReference type="ARBA" id="ARBA00023237"/>
    </source>
</evidence>
<dbReference type="GO" id="GO:0009279">
    <property type="term" value="C:cell outer membrane"/>
    <property type="evidence" value="ECO:0007669"/>
    <property type="project" value="UniProtKB-SubCell"/>
</dbReference>
<dbReference type="CDD" id="cd07185">
    <property type="entry name" value="OmpA_C-like"/>
    <property type="match status" value="1"/>
</dbReference>
<gene>
    <name evidence="8" type="ORF">NG824_01645</name>
</gene>
<dbReference type="AlphaFoldDB" id="A0AA46Y9P2"/>
<dbReference type="PANTHER" id="PTHR30329:SF21">
    <property type="entry name" value="LIPOPROTEIN YIAD-RELATED"/>
    <property type="match status" value="1"/>
</dbReference>
<organism evidence="8 9">
    <name type="scientific">Xanthomonas sacchari</name>
    <dbReference type="NCBI Taxonomy" id="56458"/>
    <lineage>
        <taxon>Bacteria</taxon>
        <taxon>Pseudomonadati</taxon>
        <taxon>Pseudomonadota</taxon>
        <taxon>Gammaproteobacteria</taxon>
        <taxon>Lysobacterales</taxon>
        <taxon>Lysobacteraceae</taxon>
        <taxon>Xanthomonas</taxon>
    </lineage>
</organism>
<evidence type="ECO:0000256" key="5">
    <source>
        <dbReference type="SAM" id="MobiDB-lite"/>
    </source>
</evidence>
<evidence type="ECO:0000256" key="4">
    <source>
        <dbReference type="PROSITE-ProRule" id="PRU00473"/>
    </source>
</evidence>
<feature type="signal peptide" evidence="6">
    <location>
        <begin position="1"/>
        <end position="26"/>
    </location>
</feature>
<feature type="compositionally biased region" description="Low complexity" evidence="5">
    <location>
        <begin position="34"/>
        <end position="60"/>
    </location>
</feature>
<keyword evidence="6" id="KW-0732">Signal</keyword>
<name>A0AA46Y9P2_9XANT</name>
<dbReference type="InterPro" id="IPR050330">
    <property type="entry name" value="Bact_OuterMem_StrucFunc"/>
</dbReference>
<accession>A0AA46Y9P2</accession>
<dbReference type="PRINTS" id="PR01023">
    <property type="entry name" value="NAFLGMOTY"/>
</dbReference>
<evidence type="ECO:0000256" key="6">
    <source>
        <dbReference type="SAM" id="SignalP"/>
    </source>
</evidence>
<evidence type="ECO:0000259" key="7">
    <source>
        <dbReference type="PROSITE" id="PS51123"/>
    </source>
</evidence>
<dbReference type="SUPFAM" id="SSF103088">
    <property type="entry name" value="OmpA-like"/>
    <property type="match status" value="1"/>
</dbReference>
<reference evidence="8" key="1">
    <citation type="submission" date="2022-06" db="EMBL/GenBank/DDBJ databases">
        <title>Dynamics of rice microbiomes reveals core vertical transmitted seed endophytes.</title>
        <authorList>
            <person name="Liao K."/>
            <person name="Zhang X."/>
        </authorList>
    </citation>
    <scope>NUCLEOTIDE SEQUENCE</scope>
    <source>
        <strain evidence="8">JR3-14</strain>
    </source>
</reference>
<keyword evidence="2 4" id="KW-0472">Membrane</keyword>
<dbReference type="PROSITE" id="PS51123">
    <property type="entry name" value="OMPA_2"/>
    <property type="match status" value="1"/>
</dbReference>
<feature type="region of interest" description="Disordered" evidence="5">
    <location>
        <begin position="29"/>
        <end position="62"/>
    </location>
</feature>
<proteinExistence type="predicted"/>
<dbReference type="RefSeq" id="WP_152236811.1">
    <property type="nucleotide sequence ID" value="NZ_CP099532.1"/>
</dbReference>
<dbReference type="InterPro" id="IPR006664">
    <property type="entry name" value="OMP_bac"/>
</dbReference>
<dbReference type="Pfam" id="PF00691">
    <property type="entry name" value="OmpA"/>
    <property type="match status" value="1"/>
</dbReference>
<sequence>MTAITPTARRAALSACLLLIAAAAGCKRTDPQQPATEAPAPATNAAPPTASAPAAAPAAETAHRFDAASMPVSEAPLGSFPYLGLPEGYVTKNAPVRNDFDRAPFWTGDRVEWVEGKVYAAALGTTEGKPFSGVELSRNIQTLVESLGGQRIASGPIPADAAKAIGDSKAAVTYVDGIGDIYNEPADTFVIHRADRDIWIHVCSGPSSGGLLIAETKPFQATAKVLPADALQQQLASAGKVAIHVNFASDAAQILPDSKPQLEQVLQLLKSDSALRLAVNGHTDNSGDAAHNKSLSEARANAVVAYLTGAGIAADRLRAAGFGQEQPIAPNTTEDGKARNRRVELVKL</sequence>
<dbReference type="InterPro" id="IPR036737">
    <property type="entry name" value="OmpA-like_sf"/>
</dbReference>
<dbReference type="Gene3D" id="3.30.1330.60">
    <property type="entry name" value="OmpA-like domain"/>
    <property type="match status" value="1"/>
</dbReference>
<evidence type="ECO:0000256" key="2">
    <source>
        <dbReference type="ARBA" id="ARBA00023136"/>
    </source>
</evidence>
<evidence type="ECO:0000256" key="1">
    <source>
        <dbReference type="ARBA" id="ARBA00004442"/>
    </source>
</evidence>
<dbReference type="Proteomes" id="UP001164392">
    <property type="component" value="Chromosome"/>
</dbReference>
<evidence type="ECO:0000313" key="8">
    <source>
        <dbReference type="EMBL" id="UYK89190.1"/>
    </source>
</evidence>
<keyword evidence="3" id="KW-0998">Cell outer membrane</keyword>
<dbReference type="EMBL" id="CP099534">
    <property type="protein sequence ID" value="UYK89190.1"/>
    <property type="molecule type" value="Genomic_DNA"/>
</dbReference>
<dbReference type="PANTHER" id="PTHR30329">
    <property type="entry name" value="STATOR ELEMENT OF FLAGELLAR MOTOR COMPLEX"/>
    <property type="match status" value="1"/>
</dbReference>
<feature type="domain" description="OmpA-like" evidence="7">
    <location>
        <begin position="234"/>
        <end position="348"/>
    </location>
</feature>